<evidence type="ECO:0000256" key="3">
    <source>
        <dbReference type="ARBA" id="ARBA00022679"/>
    </source>
</evidence>
<dbReference type="PANTHER" id="PTHR10993">
    <property type="entry name" value="OCTANOYLTRANSFERASE"/>
    <property type="match status" value="1"/>
</dbReference>
<evidence type="ECO:0000256" key="1">
    <source>
        <dbReference type="ARBA" id="ARBA00004821"/>
    </source>
</evidence>
<evidence type="ECO:0000259" key="5">
    <source>
        <dbReference type="PROSITE" id="PS51733"/>
    </source>
</evidence>
<reference evidence="6" key="1">
    <citation type="journal article" date="2014" name="Front. Microbiol.">
        <title>High frequency of phylogenetically diverse reductive dehalogenase-homologous genes in deep subseafloor sedimentary metagenomes.</title>
        <authorList>
            <person name="Kawai M."/>
            <person name="Futagami T."/>
            <person name="Toyoda A."/>
            <person name="Takaki Y."/>
            <person name="Nishi S."/>
            <person name="Hori S."/>
            <person name="Arai W."/>
            <person name="Tsubouchi T."/>
            <person name="Morono Y."/>
            <person name="Uchiyama I."/>
            <person name="Ito T."/>
            <person name="Fujiyama A."/>
            <person name="Inagaki F."/>
            <person name="Takami H."/>
        </authorList>
    </citation>
    <scope>NUCLEOTIDE SEQUENCE</scope>
    <source>
        <strain evidence="6">Expedition CK06-06</strain>
    </source>
</reference>
<dbReference type="EC" id="2.3.1.181" evidence="2"/>
<keyword evidence="3" id="KW-0808">Transferase</keyword>
<comment type="pathway">
    <text evidence="1">Protein modification; protein lipoylation via endogenous pathway; protein N(6)-(lipoyl)lysine from octanoyl-[acyl-carrier-protein]: step 1/2.</text>
</comment>
<dbReference type="InterPro" id="IPR045864">
    <property type="entry name" value="aa-tRNA-synth_II/BPL/LPL"/>
</dbReference>
<dbReference type="PANTHER" id="PTHR10993:SF7">
    <property type="entry name" value="LIPOYLTRANSFERASE 2, MITOCHONDRIAL-RELATED"/>
    <property type="match status" value="1"/>
</dbReference>
<protein>
    <recommendedName>
        <fullName evidence="2">lipoyl(octanoyl) transferase</fullName>
        <ecNumber evidence="2">2.3.1.181</ecNumber>
    </recommendedName>
</protein>
<dbReference type="Gene3D" id="3.30.930.10">
    <property type="entry name" value="Bira Bifunctional Protein, Domain 2"/>
    <property type="match status" value="1"/>
</dbReference>
<feature type="non-terminal residue" evidence="6">
    <location>
        <position position="1"/>
    </location>
</feature>
<dbReference type="GO" id="GO:0009249">
    <property type="term" value="P:protein lipoylation"/>
    <property type="evidence" value="ECO:0007669"/>
    <property type="project" value="InterPro"/>
</dbReference>
<dbReference type="NCBIfam" id="TIGR00214">
    <property type="entry name" value="lipB"/>
    <property type="match status" value="1"/>
</dbReference>
<dbReference type="AlphaFoldDB" id="X1GHS7"/>
<evidence type="ECO:0000313" key="6">
    <source>
        <dbReference type="EMBL" id="GAH56747.1"/>
    </source>
</evidence>
<feature type="domain" description="BPL/LPL catalytic" evidence="5">
    <location>
        <begin position="1"/>
        <end position="173"/>
    </location>
</feature>
<dbReference type="PROSITE" id="PS01313">
    <property type="entry name" value="LIPB"/>
    <property type="match status" value="1"/>
</dbReference>
<gene>
    <name evidence="6" type="ORF">S03H2_40451</name>
</gene>
<proteinExistence type="predicted"/>
<dbReference type="GO" id="GO:0033819">
    <property type="term" value="F:lipoyl(octanoyl) transferase activity"/>
    <property type="evidence" value="ECO:0007669"/>
    <property type="project" value="UniProtKB-EC"/>
</dbReference>
<dbReference type="NCBIfam" id="NF010925">
    <property type="entry name" value="PRK14345.1"/>
    <property type="match status" value="1"/>
</dbReference>
<evidence type="ECO:0000256" key="4">
    <source>
        <dbReference type="ARBA" id="ARBA00023315"/>
    </source>
</evidence>
<sequence length="185" mass="20398">ALLLEHEPVYTLGKNASEAHLLARRPADAEVVPTDRGGDVTFHGPGQLVGYPIVDLRAHRPSVTWYLRGLEEVIIQTLSALDLKGERMEGCPGVWVRQRKVAALGVRLARWTTMHGFALNVCVPQRYFNGMIPCGILEYGVANLNDLLPEPTDVREVARRLVPMLRGFLGREYGQVPPANQAPAA</sequence>
<dbReference type="PIRSF" id="PIRSF016262">
    <property type="entry name" value="LPLase"/>
    <property type="match status" value="1"/>
</dbReference>
<dbReference type="UniPathway" id="UPA00538">
    <property type="reaction ID" value="UER00592"/>
</dbReference>
<dbReference type="Pfam" id="PF21948">
    <property type="entry name" value="LplA-B_cat"/>
    <property type="match status" value="1"/>
</dbReference>
<organism evidence="6">
    <name type="scientific">marine sediment metagenome</name>
    <dbReference type="NCBI Taxonomy" id="412755"/>
    <lineage>
        <taxon>unclassified sequences</taxon>
        <taxon>metagenomes</taxon>
        <taxon>ecological metagenomes</taxon>
    </lineage>
</organism>
<keyword evidence="4" id="KW-0012">Acyltransferase</keyword>
<dbReference type="SUPFAM" id="SSF55681">
    <property type="entry name" value="Class II aaRS and biotin synthetases"/>
    <property type="match status" value="1"/>
</dbReference>
<comment type="caution">
    <text evidence="6">The sequence shown here is derived from an EMBL/GenBank/DDBJ whole genome shotgun (WGS) entry which is preliminary data.</text>
</comment>
<dbReference type="InterPro" id="IPR000544">
    <property type="entry name" value="Octanoyltransferase"/>
</dbReference>
<dbReference type="CDD" id="cd16444">
    <property type="entry name" value="LipB"/>
    <property type="match status" value="1"/>
</dbReference>
<dbReference type="InterPro" id="IPR004143">
    <property type="entry name" value="BPL_LPL_catalytic"/>
</dbReference>
<dbReference type="InterPro" id="IPR020605">
    <property type="entry name" value="Octanoyltransferase_CS"/>
</dbReference>
<evidence type="ECO:0000256" key="2">
    <source>
        <dbReference type="ARBA" id="ARBA00012334"/>
    </source>
</evidence>
<dbReference type="PROSITE" id="PS51733">
    <property type="entry name" value="BPL_LPL_CATALYTIC"/>
    <property type="match status" value="1"/>
</dbReference>
<name>X1GHS7_9ZZZZ</name>
<dbReference type="EMBL" id="BARU01025081">
    <property type="protein sequence ID" value="GAH56747.1"/>
    <property type="molecule type" value="Genomic_DNA"/>
</dbReference>
<accession>X1GHS7</accession>